<dbReference type="GO" id="GO:0000956">
    <property type="term" value="P:nuclear-transcribed mRNA catabolic process"/>
    <property type="evidence" value="ECO:0007669"/>
    <property type="project" value="UniProtKB-UniRule"/>
</dbReference>
<dbReference type="KEGG" id="aam:106483802"/>
<evidence type="ECO:0000256" key="4">
    <source>
        <dbReference type="ARBA" id="ARBA00022801"/>
    </source>
</evidence>
<dbReference type="InterPro" id="IPR022966">
    <property type="entry name" value="RNase_II/R_CS"/>
</dbReference>
<feature type="binding site" evidence="8">
    <location>
        <position position="659"/>
    </location>
    <ligand>
        <name>Mg(2+)</name>
        <dbReference type="ChEBI" id="CHEBI:18420"/>
    </ligand>
</feature>
<feature type="site" description="Important for catalytic activity" evidence="8">
    <location>
        <position position="658"/>
    </location>
</feature>
<organism evidence="11 12">
    <name type="scientific">Apteryx mantelli</name>
    <name type="common">North Island brown kiwi</name>
    <dbReference type="NCBI Taxonomy" id="2696672"/>
    <lineage>
        <taxon>Eukaryota</taxon>
        <taxon>Metazoa</taxon>
        <taxon>Chordata</taxon>
        <taxon>Craniata</taxon>
        <taxon>Vertebrata</taxon>
        <taxon>Euteleostomi</taxon>
        <taxon>Archelosauria</taxon>
        <taxon>Archosauria</taxon>
        <taxon>Dinosauria</taxon>
        <taxon>Saurischia</taxon>
        <taxon>Theropoda</taxon>
        <taxon>Coelurosauria</taxon>
        <taxon>Aves</taxon>
        <taxon>Palaeognathae</taxon>
        <taxon>Apterygiformes</taxon>
        <taxon>Apterygidae</taxon>
        <taxon>Apteryx</taxon>
    </lineage>
</organism>
<dbReference type="GO" id="GO:0008266">
    <property type="term" value="F:poly(U) RNA binding"/>
    <property type="evidence" value="ECO:0007669"/>
    <property type="project" value="UniProtKB-ARBA"/>
</dbReference>
<dbReference type="GO" id="GO:0000175">
    <property type="term" value="F:3'-5'-RNA exonuclease activity"/>
    <property type="evidence" value="ECO:0007669"/>
    <property type="project" value="UniProtKB-UniRule"/>
</dbReference>
<dbReference type="Proteomes" id="UP001652627">
    <property type="component" value="Chromosome 9"/>
</dbReference>
<evidence type="ECO:0000259" key="10">
    <source>
        <dbReference type="SMART" id="SM00955"/>
    </source>
</evidence>
<feature type="region of interest" description="Disordered" evidence="9">
    <location>
        <begin position="106"/>
        <end position="127"/>
    </location>
</feature>
<feature type="compositionally biased region" description="Polar residues" evidence="9">
    <location>
        <begin position="265"/>
        <end position="280"/>
    </location>
</feature>
<reference evidence="12 13" key="1">
    <citation type="submission" date="2025-05" db="UniProtKB">
        <authorList>
            <consortium name="RefSeq"/>
        </authorList>
    </citation>
    <scope>IDENTIFICATION</scope>
    <source>
        <tissue evidence="12 13">Blood</tissue>
    </source>
</reference>
<evidence type="ECO:0000256" key="7">
    <source>
        <dbReference type="ARBA" id="ARBA00022884"/>
    </source>
</evidence>
<dbReference type="Pfam" id="PF17216">
    <property type="entry name" value="Rrp44_CSD1"/>
    <property type="match status" value="1"/>
</dbReference>
<dbReference type="InterPro" id="IPR050180">
    <property type="entry name" value="RNR_Ribonuclease"/>
</dbReference>
<accession>A0A8B7IHZ2</accession>
<sequence>MDQLGYVRSASAKGTKEGLSKPALPQKNAYARLVQKHHSGRFRSYLNHIAQKMQLEENTPSDSSSDLEPSLKRGLVKDGVARNGLNVHSYSPVRTSRLEQPMSGGFEKLNEDKPQTTLSRCHHKKDANISPEGDLEVEEDCYINQHGAAADLLNMSDALGGRVSNSLRHSTALQKSSGSEEKDEEDMWKKKHKKRGRCPASTDTAAGHLLTEQFSGDVLAANARKTSHLSSGQMQGAEKRGFARTRNNSESTRAPQNFNRKRQLSESQTETMNNSDSRINPRQLGTPRGGSYGAALTSGDRKNRNKPTRGRKKSIFEAYMSKEDVSAGLKRRELIQGPLRINPKKYHEAFIPSPDGTRDIFIDGVVARNRALNGDIVVVKLLPKEQWKVIKPDGSDKETEATHESDVPEDMLGTCVPQETVKGDAKSPDVIIEAQFDDDDAEHGQDHLQDLLAEDVKKLSLDTGEKVKAVGIGVHRTKQDDVPKVNDPKLLPDKFLQRTAKVVYILEKKHSRAATGFIKLLADKNSELFKKCAMFSPVDHRVPRAYVSLADCPSDFVSRPEDYSNTLFICRIVDWKEDSNFATGQMAKTLGQAGEIEPETEGILTEYGVDFSDFSPEVLECLPQSLPWVISLGELADRRDLRKECIFTIDPSTAKDLDDALSCKQLPDGNFEVGVHIADVSYFVKEETALDKMASERATSVYLVQKVIPMLPKLLCEELCSLNPMRDRLTFSVMWKVTPEGKILDEWFGRTVICSCVKLSYDHAQSMIESPGKVISPEELPPVSPQHSIDKIQQAVLNLHRIAQHLRKQRFIDGALRLDQLKLSFTLDQESGMPQGCYIYQYRDSNKLVEEFMLLANMAVAHQIYRSFPEQALLRRHPPPQSKLLNDLVEFCDQVGLDIDFSSAGALHKSLNETFGTDRYSEARKEVLTNMFSRPMQMALYFCTGVLEDETLFRHYALNVPFYTHFTSPIRRYADIIVHRLLSASLGTSCPIKMEKDAIQQRADHCNDRKMASKRVQELSADLFFAIFVRECGPLESEAMVMGVLNEAFDVLVLKFGVQKRIYCNALPLLGFQFQKVGRKPELTLMWEPERPEQEAVSQVITIFTLVEVVLKSDGVPLKYSAVIKRPGSEK</sequence>
<keyword evidence="8" id="KW-0132">Cell division</keyword>
<dbReference type="Pfam" id="PF00773">
    <property type="entry name" value="RNB"/>
    <property type="match status" value="1"/>
</dbReference>
<dbReference type="InterPro" id="IPR028591">
    <property type="entry name" value="DIS3L2"/>
</dbReference>
<dbReference type="EC" id="3.1.13.-" evidence="8"/>
<dbReference type="HAMAP" id="MF_03045">
    <property type="entry name" value="DIS3L2"/>
    <property type="match status" value="1"/>
</dbReference>
<evidence type="ECO:0000256" key="2">
    <source>
        <dbReference type="ARBA" id="ARBA00022722"/>
    </source>
</evidence>
<dbReference type="GO" id="GO:1990074">
    <property type="term" value="P:polyuridylation-dependent mRNA catabolic process"/>
    <property type="evidence" value="ECO:0007669"/>
    <property type="project" value="UniProtKB-UniRule"/>
</dbReference>
<evidence type="ECO:0000313" key="11">
    <source>
        <dbReference type="Proteomes" id="UP001652627"/>
    </source>
</evidence>
<dbReference type="GO" id="GO:0000287">
    <property type="term" value="F:magnesium ion binding"/>
    <property type="evidence" value="ECO:0007669"/>
    <property type="project" value="UniProtKB-ARBA"/>
</dbReference>
<keyword evidence="7 8" id="KW-0694">RNA-binding</keyword>
<dbReference type="InterPro" id="IPR001900">
    <property type="entry name" value="RNase_II/R"/>
</dbReference>
<comment type="similarity">
    <text evidence="8">Belongs to the RNR ribonuclease family. DIS3L2 subfamily.</text>
</comment>
<keyword evidence="11" id="KW-1185">Reference proteome</keyword>
<dbReference type="PANTHER" id="PTHR23355">
    <property type="entry name" value="RIBONUCLEASE"/>
    <property type="match status" value="1"/>
</dbReference>
<evidence type="ECO:0000256" key="1">
    <source>
        <dbReference type="ARBA" id="ARBA00022490"/>
    </source>
</evidence>
<dbReference type="SMART" id="SM00955">
    <property type="entry name" value="RNB"/>
    <property type="match status" value="1"/>
</dbReference>
<keyword evidence="8" id="KW-0131">Cell cycle</keyword>
<keyword evidence="2 8" id="KW-0540">Nuclease</keyword>
<feature type="region of interest" description="Disordered" evidence="9">
    <location>
        <begin position="1"/>
        <end position="26"/>
    </location>
</feature>
<dbReference type="CTD" id="129563"/>
<dbReference type="Gene3D" id="2.40.50.690">
    <property type="match status" value="1"/>
</dbReference>
<keyword evidence="8" id="KW-0498">Mitosis</keyword>
<dbReference type="Pfam" id="PF17877">
    <property type="entry name" value="Dis3l2_C_term"/>
    <property type="match status" value="1"/>
</dbReference>
<evidence type="ECO:0000313" key="12">
    <source>
        <dbReference type="RefSeq" id="XP_013797273.2"/>
    </source>
</evidence>
<comment type="domain">
    <text evidence="8">Specifically recognizes and binds polyuridylated RNAs via 3 RNA-binding regions (named U-zone 1, U-zone 2 and U-zone 3) that form an open funnel on one face of the catalytic domain, allowing RNA to navigate a path to the active site.</text>
</comment>
<evidence type="ECO:0000256" key="5">
    <source>
        <dbReference type="ARBA" id="ARBA00022839"/>
    </source>
</evidence>
<evidence type="ECO:0000313" key="13">
    <source>
        <dbReference type="RefSeq" id="XP_067157835.1"/>
    </source>
</evidence>
<feature type="region of interest" description="Disordered" evidence="9">
    <location>
        <begin position="225"/>
        <end position="314"/>
    </location>
</feature>
<keyword evidence="3 8" id="KW-0479">Metal-binding</keyword>
<protein>
    <recommendedName>
        <fullName evidence="8">DIS3-like exonuclease 2</fullName>
        <ecNumber evidence="8">3.1.13.-</ecNumber>
    </recommendedName>
</protein>
<feature type="region of interest" description="Disordered" evidence="9">
    <location>
        <begin position="166"/>
        <end position="201"/>
    </location>
</feature>
<dbReference type="SUPFAM" id="SSF50249">
    <property type="entry name" value="Nucleic acid-binding proteins"/>
    <property type="match status" value="2"/>
</dbReference>
<evidence type="ECO:0000256" key="6">
    <source>
        <dbReference type="ARBA" id="ARBA00022842"/>
    </source>
</evidence>
<dbReference type="Pfam" id="PF17849">
    <property type="entry name" value="OB_Dis3"/>
    <property type="match status" value="1"/>
</dbReference>
<gene>
    <name evidence="12 13" type="primary">DIS3L2</name>
    <name evidence="8" type="synonym">dis3l2</name>
</gene>
<keyword evidence="6 8" id="KW-0460">Magnesium</keyword>
<dbReference type="OrthoDB" id="372421at2759"/>
<feature type="compositionally biased region" description="Basic residues" evidence="9">
    <location>
        <begin position="303"/>
        <end position="313"/>
    </location>
</feature>
<dbReference type="AlphaFoldDB" id="A0A8B7IHZ2"/>
<dbReference type="GeneID" id="106483802"/>
<dbReference type="PROSITE" id="PS01175">
    <property type="entry name" value="RIBONUCLEASE_II"/>
    <property type="match status" value="1"/>
</dbReference>
<feature type="compositionally biased region" description="Polar residues" evidence="9">
    <location>
        <begin position="245"/>
        <end position="258"/>
    </location>
</feature>
<dbReference type="PANTHER" id="PTHR23355:SF9">
    <property type="entry name" value="DIS3-LIKE EXONUCLEASE 2"/>
    <property type="match status" value="1"/>
</dbReference>
<keyword evidence="1 8" id="KW-0963">Cytoplasm</keyword>
<dbReference type="InterPro" id="IPR012340">
    <property type="entry name" value="NA-bd_OB-fold"/>
</dbReference>
<evidence type="ECO:0000256" key="3">
    <source>
        <dbReference type="ARBA" id="ARBA00022723"/>
    </source>
</evidence>
<name>A0A8B7IHZ2_9AVES</name>
<feature type="binding site" evidence="8">
    <location>
        <position position="650"/>
    </location>
    <ligand>
        <name>Mg(2+)</name>
        <dbReference type="ChEBI" id="CHEBI:18420"/>
    </ligand>
</feature>
<dbReference type="InterPro" id="IPR033771">
    <property type="entry name" value="Rrp44_CSD1"/>
</dbReference>
<dbReference type="Gene3D" id="2.40.50.140">
    <property type="entry name" value="Nucleic acid-binding proteins"/>
    <property type="match status" value="1"/>
</dbReference>
<dbReference type="GO" id="GO:0000932">
    <property type="term" value="C:P-body"/>
    <property type="evidence" value="ECO:0007669"/>
    <property type="project" value="UniProtKB-SubCell"/>
</dbReference>
<proteinExistence type="inferred from homology"/>
<dbReference type="RefSeq" id="XP_067157835.1">
    <property type="nucleotide sequence ID" value="XM_067301734.1"/>
</dbReference>
<keyword evidence="8" id="KW-0464">Manganese</keyword>
<dbReference type="InterPro" id="IPR041093">
    <property type="entry name" value="Dis3l2-like_C"/>
</dbReference>
<comment type="subcellular location">
    <subcellularLocation>
        <location evidence="8">Cytoplasm</location>
    </subcellularLocation>
    <subcellularLocation>
        <location evidence="8">Cytoplasm</location>
        <location evidence="8">P-body</location>
    </subcellularLocation>
</comment>
<evidence type="ECO:0000256" key="8">
    <source>
        <dbReference type="HAMAP-Rule" id="MF_03045"/>
    </source>
</evidence>
<keyword evidence="4 8" id="KW-0378">Hydrolase</keyword>
<comment type="function">
    <text evidence="8">3'-5'-exoribonuclease that specifically recognizes RNAs polyuridylated at their 3' end and mediates their degradation. Component of an exosome-independent RNA degradation pathway that mediates degradation of both mRNAs and miRNAs that have been polyuridylated by a terminal uridylyltransferase. Essential for correct mitosis, and negatively regulates cell proliferation.</text>
</comment>
<evidence type="ECO:0000256" key="9">
    <source>
        <dbReference type="SAM" id="MobiDB-lite"/>
    </source>
</evidence>
<dbReference type="GO" id="GO:0051301">
    <property type="term" value="P:cell division"/>
    <property type="evidence" value="ECO:0007669"/>
    <property type="project" value="UniProtKB-KW"/>
</dbReference>
<feature type="domain" description="RNB" evidence="10">
    <location>
        <begin position="638"/>
        <end position="988"/>
    </location>
</feature>
<comment type="cofactor">
    <cofactor evidence="8">
        <name>Mg(2+)</name>
        <dbReference type="ChEBI" id="CHEBI:18420"/>
    </cofactor>
    <cofactor evidence="8">
        <name>Mn(2+)</name>
        <dbReference type="ChEBI" id="CHEBI:29035"/>
    </cofactor>
</comment>
<dbReference type="RefSeq" id="XP_013797273.2">
    <property type="nucleotide sequence ID" value="XM_013941819.2"/>
</dbReference>
<dbReference type="Gene3D" id="2.40.50.700">
    <property type="match status" value="1"/>
</dbReference>
<dbReference type="InterPro" id="IPR041505">
    <property type="entry name" value="Dis3_CSD2"/>
</dbReference>
<dbReference type="GO" id="GO:0010587">
    <property type="term" value="P:miRNA catabolic process"/>
    <property type="evidence" value="ECO:0007669"/>
    <property type="project" value="UniProtKB-UniRule"/>
</dbReference>
<keyword evidence="5 8" id="KW-0269">Exonuclease</keyword>